<dbReference type="EMBL" id="AEYI02002294">
    <property type="protein sequence ID" value="KFG28799.1"/>
    <property type="molecule type" value="Genomic_DNA"/>
</dbReference>
<dbReference type="Proteomes" id="UP000028828">
    <property type="component" value="Unassembled WGS sequence"/>
</dbReference>
<feature type="transmembrane region" description="Helical" evidence="2">
    <location>
        <begin position="413"/>
        <end position="433"/>
    </location>
</feature>
<organism evidence="3 4">
    <name type="scientific">Toxoplasma gondii p89</name>
    <dbReference type="NCBI Taxonomy" id="943119"/>
    <lineage>
        <taxon>Eukaryota</taxon>
        <taxon>Sar</taxon>
        <taxon>Alveolata</taxon>
        <taxon>Apicomplexa</taxon>
        <taxon>Conoidasida</taxon>
        <taxon>Coccidia</taxon>
        <taxon>Eucoccidiorida</taxon>
        <taxon>Eimeriorina</taxon>
        <taxon>Sarcocystidae</taxon>
        <taxon>Toxoplasma</taxon>
    </lineage>
</organism>
<protein>
    <submittedName>
        <fullName evidence="3">Putative transmembrane protein</fullName>
    </submittedName>
</protein>
<evidence type="ECO:0000313" key="4">
    <source>
        <dbReference type="Proteomes" id="UP000028828"/>
    </source>
</evidence>
<reference evidence="3 4" key="1">
    <citation type="submission" date="2014-03" db="EMBL/GenBank/DDBJ databases">
        <authorList>
            <person name="Sibley D."/>
            <person name="Venepally P."/>
            <person name="Karamycheva S."/>
            <person name="Hadjithomas M."/>
            <person name="Khan A."/>
            <person name="Brunk B."/>
            <person name="Roos D."/>
            <person name="Caler E."/>
            <person name="Lorenzi H."/>
        </authorList>
    </citation>
    <scope>NUCLEOTIDE SEQUENCE [LARGE SCALE GENOMIC DNA]</scope>
    <source>
        <strain evidence="4">p89</strain>
    </source>
</reference>
<dbReference type="OrthoDB" id="330322at2759"/>
<evidence type="ECO:0000256" key="1">
    <source>
        <dbReference type="SAM" id="MobiDB-lite"/>
    </source>
</evidence>
<feature type="compositionally biased region" description="Polar residues" evidence="1">
    <location>
        <begin position="182"/>
        <end position="191"/>
    </location>
</feature>
<dbReference type="PROSITE" id="PS51257">
    <property type="entry name" value="PROKAR_LIPOPROTEIN"/>
    <property type="match status" value="1"/>
</dbReference>
<feature type="transmembrane region" description="Helical" evidence="2">
    <location>
        <begin position="687"/>
        <end position="710"/>
    </location>
</feature>
<feature type="transmembrane region" description="Helical" evidence="2">
    <location>
        <begin position="16"/>
        <end position="35"/>
    </location>
</feature>
<feature type="region of interest" description="Disordered" evidence="1">
    <location>
        <begin position="1771"/>
        <end position="1823"/>
    </location>
</feature>
<accession>A0A086J9I1</accession>
<proteinExistence type="predicted"/>
<evidence type="ECO:0000313" key="3">
    <source>
        <dbReference type="EMBL" id="KFG28799.1"/>
    </source>
</evidence>
<evidence type="ECO:0000256" key="2">
    <source>
        <dbReference type="SAM" id="Phobius"/>
    </source>
</evidence>
<feature type="region of interest" description="Disordered" evidence="1">
    <location>
        <begin position="1095"/>
        <end position="1117"/>
    </location>
</feature>
<keyword evidence="2 3" id="KW-0812">Transmembrane</keyword>
<dbReference type="VEuPathDB" id="ToxoDB:TGP89_300220"/>
<feature type="region of interest" description="Disordered" evidence="1">
    <location>
        <begin position="127"/>
        <end position="157"/>
    </location>
</feature>
<keyword evidence="2" id="KW-0472">Membrane</keyword>
<feature type="region of interest" description="Disordered" evidence="1">
    <location>
        <begin position="1220"/>
        <end position="1311"/>
    </location>
</feature>
<gene>
    <name evidence="3" type="ORF">TGP89_300220</name>
</gene>
<feature type="transmembrane region" description="Helical" evidence="2">
    <location>
        <begin position="439"/>
        <end position="457"/>
    </location>
</feature>
<sequence>MGKFSAESVKARLTNLAVSFVATSCVVLTVCLFLVEHSHARRVRLSSASSSSLEFHSLVNRLRNFEERVPQVAKYDVTSVFREGLPAQEAEVRNVEWPQFFSRQLSFQPLHPADATHPRGGAENVAAEGRMLSDEGAPTEPETRKRGETSHVYGGLPHGRLNNVIAQLNRDVAVPNISSLAETASTKSQASEPYDVQSSTDDSEEDSYSVSLASSSIDSGTDLPQLLDASSVTASAHGNSPLANDRPSVSQHDAFPNVPQPVNNLSDALKDSVKTEQMLNKFLYHLRDVATVQAQQIRSNAGDLSMQADHVQLATGLQQFCTHLKTRDLRPRTEKQSWLGRTFHRLGRAFGTVKRRLVVVRTKISKWLRSHKKNNEKKKAPKVYSALKRMASRAWAHTKMVGKRVIAQIMRMLPLFFFLLNTFVLGFSISSVVVAPNPFSIIAVVCAASNILSYAFSEGTRIRGVELTRSIASQSESHQIELFGFVWADLKAEQDVADLSQIPGGESEGSEKEAERSDSNVEAIKLSQDIDRDQSVPEEGLKASPASQTLEAVRRKMYENLKCNSEQKLRQKLKNDIKEAWRTQRWKRLNVIIFASLRLLLEYASLGVKSFLELFGSAWLWVLDHTLRKSVRQLRMFKLFGKVSVFGEKLFYFMQWWMMKARYYVEYADTIRDLVIFIVENTSKISLLLHGGLSLVGGTGGLIFLCVFLWKLSKPAWKLYLTDTALKTSSIHEKAAKEFMLCQKDYHNFLLGTRAIIGDENHRPAIELYLPQQQATELIFLMAYLERYKFPQATHRVGLLEGSNPMQQYVAYQRVTRLRDLMSRIPPESRGVLVSLFSELKRWDMARTADSLHSLIMNNLQHCAVLYGRRDLAMLINKAITRYQADDLNRFPGGWVRFKSSEQRSLSRTLSFLVSNDPIVLNSPPILQRRIQAFLTSSQRSQMNSYQLNWLANTVISCAYQIIDKELLFTLDGNNDYSLDRATIRINNFPFFGHSDSRALKQQLKTFFTFFPVSMRSRPRRRHIGRRIPSVNAHLTVPSGAINLLGRRRRSRSDSNLPALQMEKRTNCPVQEPAVEIDTTMRYIKLRFLTSTTSAAPPVAHQSPEEEGSLEAQSERAEADRLCAEMAARSVVHEQVSLSFKRDVRRTLFGLPDAVCAPMNFPGFVALSRLTDEFVNGGVTDEQLPEALSAGLDILVNEHSSLVLAFARMHQENEKLAKKANAEMHRRDNSGFNMDKKDSDHTSEATAPLLVHTSPSVSTKRKRARVTFSSTAETDVPPELIQDAGDGRNGKQGTFDSSHKKRRSTHGKAPVTDVETASAFGLKEVQQFSQHISSLPQLTRLTRIVREEAFKRVVLQYVEELLPFSLTSVGFNREAMHHFTVILGIIQTAFRYQPWRLVEYIRDRLLSVHLRGQMNDAADVEETTRETQSTESQATGDRIRAAAEASEKRQARAAILDIVLQLFSESLARKIHGTLGREGSGTKPSFHHRVPLAFSTWHSESFEKVYFFGKIGNFVQGQTFNQIKEIVTVEFQRCLEAVDVAIDRLERNKGRTSRGRRSRAPELLIQLFDSDSEGEFERKSEAIRSMQGRVQEELENFLVLRIGADEEEAAKSQRMIIRTDQTEGRPMIDEPVFDKNEVITFFKEGRKLVGDILQTNTDRMVRALRWGYWKEDHFGCLDLSLKGTNQLAVYLTEAFKLLLDAKTPKITKFWTRVRKRLGRIPRQEDVSASRLAEGLISRLRVLHQSGLDGTYGSIDLRYSYKTVNSEAWSSAELQSEQRPGPARTLSTAVFHSLPAGSTDDDEAAAAVTAPSRKPDDESPIVIS</sequence>
<comment type="caution">
    <text evidence="3">The sequence shown here is derived from an EMBL/GenBank/DDBJ whole genome shotgun (WGS) entry which is preliminary data.</text>
</comment>
<feature type="region of interest" description="Disordered" evidence="1">
    <location>
        <begin position="182"/>
        <end position="260"/>
    </location>
</feature>
<feature type="compositionally biased region" description="Basic and acidic residues" evidence="1">
    <location>
        <begin position="1220"/>
        <end position="1243"/>
    </location>
</feature>
<feature type="region of interest" description="Disordered" evidence="1">
    <location>
        <begin position="1417"/>
        <end position="1437"/>
    </location>
</feature>
<feature type="compositionally biased region" description="Polar residues" evidence="1">
    <location>
        <begin position="228"/>
        <end position="251"/>
    </location>
</feature>
<name>A0A086J9I1_TOXGO</name>
<keyword evidence="2" id="KW-1133">Transmembrane helix</keyword>